<dbReference type="STRING" id="106370.Francci3_3096"/>
<evidence type="ECO:0000259" key="2">
    <source>
        <dbReference type="Pfam" id="PF00149"/>
    </source>
</evidence>
<dbReference type="eggNOG" id="COG2129">
    <property type="taxonomic scope" value="Bacteria"/>
</dbReference>
<dbReference type="Proteomes" id="UP000001937">
    <property type="component" value="Chromosome"/>
</dbReference>
<dbReference type="Pfam" id="PF00149">
    <property type="entry name" value="Metallophos"/>
    <property type="match status" value="1"/>
</dbReference>
<dbReference type="InterPro" id="IPR029052">
    <property type="entry name" value="Metallo-depent_PP-like"/>
</dbReference>
<reference evidence="3 4" key="1">
    <citation type="journal article" date="2007" name="Genome Res.">
        <title>Genome characteristics of facultatively symbiotic Frankia sp. strains reflect host range and host plant biogeography.</title>
        <authorList>
            <person name="Normand P."/>
            <person name="Lapierre P."/>
            <person name="Tisa L.S."/>
            <person name="Gogarten J.P."/>
            <person name="Alloisio N."/>
            <person name="Bagnarol E."/>
            <person name="Bassi C.A."/>
            <person name="Berry A.M."/>
            <person name="Bickhart D.M."/>
            <person name="Choisne N."/>
            <person name="Couloux A."/>
            <person name="Cournoyer B."/>
            <person name="Cruveiller S."/>
            <person name="Daubin V."/>
            <person name="Demange N."/>
            <person name="Francino M.P."/>
            <person name="Goltsman E."/>
            <person name="Huang Y."/>
            <person name="Kopp O.R."/>
            <person name="Labarre L."/>
            <person name="Lapidus A."/>
            <person name="Lavire C."/>
            <person name="Marechal J."/>
            <person name="Martinez M."/>
            <person name="Mastronunzio J.E."/>
            <person name="Mullin B.C."/>
            <person name="Niemann J."/>
            <person name="Pujic P."/>
            <person name="Rawnsley T."/>
            <person name="Rouy Z."/>
            <person name="Schenowitz C."/>
            <person name="Sellstedt A."/>
            <person name="Tavares F."/>
            <person name="Tomkins J.P."/>
            <person name="Vallenet D."/>
            <person name="Valverde C."/>
            <person name="Wall L.G."/>
            <person name="Wang Y."/>
            <person name="Medigue C."/>
            <person name="Benson D.R."/>
        </authorList>
    </citation>
    <scope>NUCLEOTIDE SEQUENCE [LARGE SCALE GENOMIC DNA]</scope>
    <source>
        <strain evidence="4">DSM 45818 / CECT 9043 / CcI3</strain>
    </source>
</reference>
<name>Q2J8D9_FRACC</name>
<feature type="region of interest" description="Disordered" evidence="1">
    <location>
        <begin position="1"/>
        <end position="24"/>
    </location>
</feature>
<organism evidence="3 4">
    <name type="scientific">Frankia casuarinae (strain DSM 45818 / CECT 9043 / HFP020203 / CcI3)</name>
    <dbReference type="NCBI Taxonomy" id="106370"/>
    <lineage>
        <taxon>Bacteria</taxon>
        <taxon>Bacillati</taxon>
        <taxon>Actinomycetota</taxon>
        <taxon>Actinomycetes</taxon>
        <taxon>Frankiales</taxon>
        <taxon>Frankiaceae</taxon>
        <taxon>Frankia</taxon>
    </lineage>
</organism>
<dbReference type="SUPFAM" id="SSF56300">
    <property type="entry name" value="Metallo-dependent phosphatases"/>
    <property type="match status" value="1"/>
</dbReference>
<dbReference type="KEGG" id="fra:Francci3_3096"/>
<dbReference type="EMBL" id="CP000249">
    <property type="protein sequence ID" value="ABD12453.1"/>
    <property type="molecule type" value="Genomic_DNA"/>
</dbReference>
<evidence type="ECO:0000313" key="3">
    <source>
        <dbReference type="EMBL" id="ABD12453.1"/>
    </source>
</evidence>
<proteinExistence type="predicted"/>
<dbReference type="Gene3D" id="3.60.21.10">
    <property type="match status" value="1"/>
</dbReference>
<dbReference type="AlphaFoldDB" id="Q2J8D9"/>
<sequence>MPGIRTASLIGRMDRSSRGDGPLSAPKLPAMRVHVVSDVHGRADALAAAGEGADAFVCLGDLILFIDYHDHGRGIMGDLFGAEAVGRMIELRNAQRFDEAREWSRTLWASLGGDRTQIVEAAIRRQYEALFAAFPTPTYLTFGNVDLPHLYPEYLRDGVTLLDGQTTTIGGLRFGFVGGGLQTPMRTPYEIDDDAFAAKVAAVGEVDVLCCHIPPHIPELVYDIEARRFERGSVAILEAIHATRPRYVLFGHVHQPLTASLEIDGTRCVNVGHFHARGTPFVLEW</sequence>
<protein>
    <submittedName>
        <fullName evidence="3">Metallophosphoesterase</fullName>
    </submittedName>
</protein>
<feature type="domain" description="Calcineurin-like phosphoesterase" evidence="2">
    <location>
        <begin position="31"/>
        <end position="256"/>
    </location>
</feature>
<dbReference type="GO" id="GO:0016787">
    <property type="term" value="F:hydrolase activity"/>
    <property type="evidence" value="ECO:0007669"/>
    <property type="project" value="InterPro"/>
</dbReference>
<evidence type="ECO:0000313" key="4">
    <source>
        <dbReference type="Proteomes" id="UP000001937"/>
    </source>
</evidence>
<keyword evidence="4" id="KW-1185">Reference proteome</keyword>
<accession>Q2J8D9</accession>
<dbReference type="HOGENOM" id="CLU_1034119_0_0_11"/>
<evidence type="ECO:0000256" key="1">
    <source>
        <dbReference type="SAM" id="MobiDB-lite"/>
    </source>
</evidence>
<dbReference type="InterPro" id="IPR004843">
    <property type="entry name" value="Calcineurin-like_PHP"/>
</dbReference>
<gene>
    <name evidence="3" type="ordered locus">Francci3_3096</name>
</gene>